<reference evidence="2 3" key="1">
    <citation type="submission" date="2018-04" db="EMBL/GenBank/DDBJ databases">
        <title>Genomic sequence of a freshwater isolate of Shewanella morhuae.</title>
        <authorList>
            <person name="Castillo D.E."/>
            <person name="Gram L."/>
        </authorList>
    </citation>
    <scope>NUCLEOTIDE SEQUENCE [LARGE SCALE GENOMIC DNA]</scope>
    <source>
        <strain evidence="2 3">CW7</strain>
    </source>
</reference>
<name>A0ABX5HQ07_9GAMM</name>
<organism evidence="2 3">
    <name type="scientific">Shewanella morhuae</name>
    <dbReference type="NCBI Taxonomy" id="365591"/>
    <lineage>
        <taxon>Bacteria</taxon>
        <taxon>Pseudomonadati</taxon>
        <taxon>Pseudomonadota</taxon>
        <taxon>Gammaproteobacteria</taxon>
        <taxon>Alteromonadales</taxon>
        <taxon>Shewanellaceae</taxon>
        <taxon>Shewanella</taxon>
    </lineage>
</organism>
<evidence type="ECO:0000313" key="2">
    <source>
        <dbReference type="EMBL" id="PTA48952.1"/>
    </source>
</evidence>
<dbReference type="NCBIfam" id="NF033859">
    <property type="entry name" value="SMEK_N"/>
    <property type="match status" value="1"/>
</dbReference>
<evidence type="ECO:0000313" key="3">
    <source>
        <dbReference type="Proteomes" id="UP000240506"/>
    </source>
</evidence>
<dbReference type="EMBL" id="PYSG01000003">
    <property type="protein sequence ID" value="PTA48952.1"/>
    <property type="molecule type" value="Genomic_DNA"/>
</dbReference>
<keyword evidence="3" id="KW-1185">Reference proteome</keyword>
<comment type="caution">
    <text evidence="2">The sequence shown here is derived from an EMBL/GenBank/DDBJ whole genome shotgun (WGS) entry which is preliminary data.</text>
</comment>
<dbReference type="RefSeq" id="WP_107885002.1">
    <property type="nucleotide sequence ID" value="NZ_PYSG01000003.1"/>
</dbReference>
<accession>A0ABX5HQ07</accession>
<dbReference type="Proteomes" id="UP000240506">
    <property type="component" value="Unassembled WGS sequence"/>
</dbReference>
<proteinExistence type="predicted"/>
<evidence type="ECO:0000259" key="1">
    <source>
        <dbReference type="Pfam" id="PF21941"/>
    </source>
</evidence>
<feature type="domain" description="SMEK" evidence="1">
    <location>
        <begin position="11"/>
        <end position="150"/>
    </location>
</feature>
<dbReference type="InterPro" id="IPR047740">
    <property type="entry name" value="SMEK_dom"/>
</dbReference>
<sequence>MLYDRKETIDQISRTLSILMCDIKLHQSINDFSINIHAEDFFKDVINKVRGAHFVNANSSGKNEAYIDLVDHNAKKVIQVTSTVTKQKIDNSLKILCNPTYKGYTLEVLYLLEKPKDFKEKSINEFEKKYGIKDIYPHLKDSADLLNEIKAMDGNKLSELYRQYFTDLEDKYTDEITLQIIFALLLKAQSSAREIYNDDLGSIDSDDKIELNSLNPRVTSHINLGLDYTLAISNFDDQSQIGELRNLVVDGYYADVLRKNLRKYAQSTDLQGMKVAQLHDLATKNKICFNKILFLLKEAIELAIIKVDFNSQSVSWIIIAYFFEICDVGVKQ</sequence>
<gene>
    <name evidence="2" type="ORF">C9I43_18045</name>
</gene>
<protein>
    <recommendedName>
        <fullName evidence="1">SMEK domain-containing protein</fullName>
    </recommendedName>
</protein>
<dbReference type="Pfam" id="PF21941">
    <property type="entry name" value="SMEK_N"/>
    <property type="match status" value="1"/>
</dbReference>